<keyword evidence="3" id="KW-1185">Reference proteome</keyword>
<feature type="domain" description="Glycosyltransferase 2-like" evidence="1">
    <location>
        <begin position="13"/>
        <end position="111"/>
    </location>
</feature>
<dbReference type="SUPFAM" id="SSF53448">
    <property type="entry name" value="Nucleotide-diphospho-sugar transferases"/>
    <property type="match status" value="1"/>
</dbReference>
<name>A0AAP5IB55_9CYAN</name>
<accession>A0AAP5IB55</accession>
<evidence type="ECO:0000259" key="1">
    <source>
        <dbReference type="Pfam" id="PF00535"/>
    </source>
</evidence>
<comment type="caution">
    <text evidence="2">The sequence shown here is derived from an EMBL/GenBank/DDBJ whole genome shotgun (WGS) entry which is preliminary data.</text>
</comment>
<gene>
    <name evidence="2" type="ORF">G7B40_014920</name>
</gene>
<reference evidence="3" key="1">
    <citation type="journal article" date="2021" name="Science">
        <title>Hunting the eagle killer: A cyanobacterial neurotoxin causes vacuolar myelinopathy.</title>
        <authorList>
            <person name="Breinlinger S."/>
            <person name="Phillips T.J."/>
            <person name="Haram B.N."/>
            <person name="Mares J."/>
            <person name="Martinez Yerena J.A."/>
            <person name="Hrouzek P."/>
            <person name="Sobotka R."/>
            <person name="Henderson W.M."/>
            <person name="Schmieder P."/>
            <person name="Williams S.M."/>
            <person name="Lauderdale J.D."/>
            <person name="Wilde H.D."/>
            <person name="Gerrin W."/>
            <person name="Kust A."/>
            <person name="Washington J.W."/>
            <person name="Wagner C."/>
            <person name="Geier B."/>
            <person name="Liebeke M."/>
            <person name="Enke H."/>
            <person name="Niedermeyer T.H.J."/>
            <person name="Wilde S.B."/>
        </authorList>
    </citation>
    <scope>NUCLEOTIDE SEQUENCE [LARGE SCALE GENOMIC DNA]</scope>
    <source>
        <strain evidence="3">Thurmond2011</strain>
    </source>
</reference>
<dbReference type="CDD" id="cd02526">
    <property type="entry name" value="GT2_RfbF_like"/>
    <property type="match status" value="1"/>
</dbReference>
<dbReference type="Proteomes" id="UP000667802">
    <property type="component" value="Unassembled WGS sequence"/>
</dbReference>
<proteinExistence type="predicted"/>
<dbReference type="InterPro" id="IPR029044">
    <property type="entry name" value="Nucleotide-diphossugar_trans"/>
</dbReference>
<dbReference type="PANTHER" id="PTHR43685:SF2">
    <property type="entry name" value="GLYCOSYLTRANSFERASE 2-LIKE DOMAIN-CONTAINING PROTEIN"/>
    <property type="match status" value="1"/>
</dbReference>
<dbReference type="EMBL" id="JAALHA020000006">
    <property type="protein sequence ID" value="MDR9895845.1"/>
    <property type="molecule type" value="Genomic_DNA"/>
</dbReference>
<organism evidence="2 3">
    <name type="scientific">Aetokthonos hydrillicola Thurmond2011</name>
    <dbReference type="NCBI Taxonomy" id="2712845"/>
    <lineage>
        <taxon>Bacteria</taxon>
        <taxon>Bacillati</taxon>
        <taxon>Cyanobacteriota</taxon>
        <taxon>Cyanophyceae</taxon>
        <taxon>Nostocales</taxon>
        <taxon>Hapalosiphonaceae</taxon>
        <taxon>Aetokthonos</taxon>
    </lineage>
</organism>
<dbReference type="AlphaFoldDB" id="A0AAP5IB55"/>
<evidence type="ECO:0000313" key="2">
    <source>
        <dbReference type="EMBL" id="MDR9895845.1"/>
    </source>
</evidence>
<sequence>MIESIYSKVAAYITAYNDLEALDKTINAIQRQSYPVIEIFIVDNSKTELVTEDRYKNTVVEFHPENLGVAGGLKIAINWATEKGYDFLWLFDQDSEPEPDVLEKLLVKHQELSHKGEKIGIISPVIIDINTKQEFAGCVFLKYKLVPIPGCSEIKDFYKCDAVITSGSLVNLSSAKHVEPPIEELFLDAVDYAYCMNFRKKEYEIIVVKDTIMKHRVGNYSKVKDRLIKGNNEVITFVCSPSRYYYACRNHTFFETRTAEKAMLYRSVIYRTKLLIDMITRIIRYEPDLVLLKIWACILGTFDGFIGKLGKTW</sequence>
<dbReference type="InterPro" id="IPR001173">
    <property type="entry name" value="Glyco_trans_2-like"/>
</dbReference>
<evidence type="ECO:0000313" key="3">
    <source>
        <dbReference type="Proteomes" id="UP000667802"/>
    </source>
</evidence>
<dbReference type="PANTHER" id="PTHR43685">
    <property type="entry name" value="GLYCOSYLTRANSFERASE"/>
    <property type="match status" value="1"/>
</dbReference>
<dbReference type="Gene3D" id="3.90.550.10">
    <property type="entry name" value="Spore Coat Polysaccharide Biosynthesis Protein SpsA, Chain A"/>
    <property type="match status" value="1"/>
</dbReference>
<dbReference type="Pfam" id="PF00535">
    <property type="entry name" value="Glycos_transf_2"/>
    <property type="match status" value="1"/>
</dbReference>
<dbReference type="RefSeq" id="WP_208339875.1">
    <property type="nucleotide sequence ID" value="NZ_CAWQFN010000577.1"/>
</dbReference>
<dbReference type="InterPro" id="IPR050834">
    <property type="entry name" value="Glycosyltransf_2"/>
</dbReference>
<protein>
    <submittedName>
        <fullName evidence="2">Glycosyltransferase family 2 protein</fullName>
    </submittedName>
</protein>